<gene>
    <name evidence="9" type="primary">SOX18</name>
</gene>
<dbReference type="GO" id="GO:0061028">
    <property type="term" value="P:establishment of endothelial barrier"/>
    <property type="evidence" value="ECO:0007669"/>
    <property type="project" value="Ensembl"/>
</dbReference>
<evidence type="ECO:0000256" key="5">
    <source>
        <dbReference type="PROSITE-ProRule" id="PRU00267"/>
    </source>
</evidence>
<dbReference type="PANTHER" id="PTHR10270">
    <property type="entry name" value="SOX TRANSCRIPTION FACTOR"/>
    <property type="match status" value="1"/>
</dbReference>
<dbReference type="InterPro" id="IPR036910">
    <property type="entry name" value="HMG_box_dom_sf"/>
</dbReference>
<feature type="region of interest" description="Disordered" evidence="6">
    <location>
        <begin position="1"/>
        <end position="69"/>
    </location>
</feature>
<protein>
    <submittedName>
        <fullName evidence="9">SRY-box transcription factor 18</fullName>
    </submittedName>
</protein>
<dbReference type="InterPro" id="IPR009071">
    <property type="entry name" value="HMG_box_dom"/>
</dbReference>
<evidence type="ECO:0000256" key="4">
    <source>
        <dbReference type="ARBA" id="ARBA00023242"/>
    </source>
</evidence>
<dbReference type="GO" id="GO:0048469">
    <property type="term" value="P:cell maturation"/>
    <property type="evidence" value="ECO:0007669"/>
    <property type="project" value="Ensembl"/>
</dbReference>
<dbReference type="InterPro" id="IPR033392">
    <property type="entry name" value="Sox7/17/18_central"/>
</dbReference>
<feature type="compositionally biased region" description="Basic residues" evidence="6">
    <location>
        <begin position="136"/>
        <end position="150"/>
    </location>
</feature>
<dbReference type="Ensembl" id="ENSMMNT00015000237.1">
    <property type="protein sequence ID" value="ENSMMNP00015000204.1"/>
    <property type="gene ID" value="ENSMMNG00015000202.1"/>
</dbReference>
<dbReference type="SUPFAM" id="SSF47095">
    <property type="entry name" value="HMG-box"/>
    <property type="match status" value="1"/>
</dbReference>
<accession>A0A8C6AF45</accession>
<feature type="DNA-binding region" description="HMG box" evidence="5">
    <location>
        <begin position="69"/>
        <end position="137"/>
    </location>
</feature>
<dbReference type="InterPro" id="IPR021934">
    <property type="entry name" value="Sox_C"/>
</dbReference>
<feature type="region of interest" description="Disordered" evidence="6">
    <location>
        <begin position="129"/>
        <end position="197"/>
    </location>
</feature>
<dbReference type="GO" id="GO:0048866">
    <property type="term" value="P:stem cell fate specification"/>
    <property type="evidence" value="ECO:0007669"/>
    <property type="project" value="Ensembl"/>
</dbReference>
<keyword evidence="3" id="KW-0804">Transcription</keyword>
<dbReference type="FunFam" id="1.10.30.10:FF:000008">
    <property type="entry name" value="transcription factor SOX-7"/>
    <property type="match status" value="1"/>
</dbReference>
<keyword evidence="2 5" id="KW-0238">DNA-binding</keyword>
<dbReference type="PANTHER" id="PTHR10270:SF204">
    <property type="entry name" value="TRANSCRIPTION FACTOR SOX-18"/>
    <property type="match status" value="1"/>
</dbReference>
<dbReference type="PROSITE" id="PS51516">
    <property type="entry name" value="SOX_C"/>
    <property type="match status" value="1"/>
</dbReference>
<dbReference type="GO" id="GO:0000785">
    <property type="term" value="C:chromatin"/>
    <property type="evidence" value="ECO:0007669"/>
    <property type="project" value="Ensembl"/>
</dbReference>
<dbReference type="GO" id="GO:0060836">
    <property type="term" value="P:lymphatic endothelial cell differentiation"/>
    <property type="evidence" value="ECO:0007669"/>
    <property type="project" value="Ensembl"/>
</dbReference>
<dbReference type="GO" id="GO:0000978">
    <property type="term" value="F:RNA polymerase II cis-regulatory region sequence-specific DNA binding"/>
    <property type="evidence" value="ECO:0007669"/>
    <property type="project" value="Ensembl"/>
</dbReference>
<feature type="domain" description="Sox C-terminal" evidence="8">
    <location>
        <begin position="252"/>
        <end position="375"/>
    </location>
</feature>
<keyword evidence="10" id="KW-1185">Reference proteome</keyword>
<dbReference type="GO" id="GO:0035050">
    <property type="term" value="P:embryonic heart tube development"/>
    <property type="evidence" value="ECO:0007669"/>
    <property type="project" value="Ensembl"/>
</dbReference>
<evidence type="ECO:0000313" key="10">
    <source>
        <dbReference type="Proteomes" id="UP000694561"/>
    </source>
</evidence>
<dbReference type="GO" id="GO:0001570">
    <property type="term" value="P:vasculogenesis"/>
    <property type="evidence" value="ECO:0007669"/>
    <property type="project" value="Ensembl"/>
</dbReference>
<dbReference type="GO" id="GO:0005667">
    <property type="term" value="C:transcription regulator complex"/>
    <property type="evidence" value="ECO:0007669"/>
    <property type="project" value="Ensembl"/>
</dbReference>
<organism evidence="9 10">
    <name type="scientific">Monodon monoceros</name>
    <name type="common">Narwhal</name>
    <name type="synonym">Ceratodon monodon</name>
    <dbReference type="NCBI Taxonomy" id="40151"/>
    <lineage>
        <taxon>Eukaryota</taxon>
        <taxon>Metazoa</taxon>
        <taxon>Chordata</taxon>
        <taxon>Craniata</taxon>
        <taxon>Vertebrata</taxon>
        <taxon>Euteleostomi</taxon>
        <taxon>Mammalia</taxon>
        <taxon>Eutheria</taxon>
        <taxon>Laurasiatheria</taxon>
        <taxon>Artiodactyla</taxon>
        <taxon>Whippomorpha</taxon>
        <taxon>Cetacea</taxon>
        <taxon>Odontoceti</taxon>
        <taxon>Monodontidae</taxon>
        <taxon>Monodon</taxon>
    </lineage>
</organism>
<feature type="compositionally biased region" description="Pro residues" evidence="6">
    <location>
        <begin position="161"/>
        <end position="176"/>
    </location>
</feature>
<dbReference type="Pfam" id="PF00505">
    <property type="entry name" value="HMG_box"/>
    <property type="match status" value="1"/>
</dbReference>
<dbReference type="GO" id="GO:0001946">
    <property type="term" value="P:lymphangiogenesis"/>
    <property type="evidence" value="ECO:0007669"/>
    <property type="project" value="Ensembl"/>
</dbReference>
<dbReference type="GO" id="GO:0000122">
    <property type="term" value="P:negative regulation of transcription by RNA polymerase II"/>
    <property type="evidence" value="ECO:0007669"/>
    <property type="project" value="Ensembl"/>
</dbReference>
<dbReference type="GO" id="GO:0001701">
    <property type="term" value="P:in utero embryonic development"/>
    <property type="evidence" value="ECO:0007669"/>
    <property type="project" value="Ensembl"/>
</dbReference>
<dbReference type="Pfam" id="PF12067">
    <property type="entry name" value="Sox17_18_mid"/>
    <property type="match status" value="1"/>
</dbReference>
<feature type="compositionally biased region" description="Low complexity" evidence="6">
    <location>
        <begin position="21"/>
        <end position="34"/>
    </location>
</feature>
<dbReference type="GO" id="GO:0005634">
    <property type="term" value="C:nucleus"/>
    <property type="evidence" value="ECO:0007669"/>
    <property type="project" value="UniProtKB-UniRule"/>
</dbReference>
<dbReference type="GO" id="GO:0043534">
    <property type="term" value="P:blood vessel endothelial cell migration"/>
    <property type="evidence" value="ECO:0007669"/>
    <property type="project" value="Ensembl"/>
</dbReference>
<name>A0A8C6AF45_MONMO</name>
<keyword evidence="4 5" id="KW-0539">Nucleus</keyword>
<dbReference type="GO" id="GO:0060214">
    <property type="term" value="P:endocardium formation"/>
    <property type="evidence" value="ECO:0007669"/>
    <property type="project" value="Ensembl"/>
</dbReference>
<sequence length="376" mass="39810">MQRSPPGYGAQDDPPARRDCAWAPGPGAAAEPRGLPTAPSGGVGGRTRARRGACPAGRGERQATDESRIRRPMNAFMVWAKDERKRLAQQNPDLHNAVLSKMLGKAWKELSPAEKRPFVEEAERLRVQHLRDHPNYKYRPRRKKQARKARRLEPGLLLPGLAPPPPPPPPPPPEPFPAATGPARAFRELPPLGADFDGLGLPTPERSPLDGLEAGEAAFFPPPAAPEDCALRAFRAPYGPAELPRDPGGCFGAPSAEALRTAPAPAAPLCGLYYGAPGVPGPGPYPGPLSPPPEAPPLEGAEPLGPAADLWADVDLTEFDQYLNCGRTRPDAAGLPYHVALAKLGPRAMSCPEESSLIAALSDASSAVYYSACISG</sequence>
<reference evidence="9" key="1">
    <citation type="submission" date="2025-08" db="UniProtKB">
        <authorList>
            <consortium name="Ensembl"/>
        </authorList>
    </citation>
    <scope>IDENTIFICATION</scope>
</reference>
<dbReference type="CDD" id="cd22048">
    <property type="entry name" value="HMG-box_SoxF_SOX18"/>
    <property type="match status" value="1"/>
</dbReference>
<reference evidence="9" key="2">
    <citation type="submission" date="2025-09" db="UniProtKB">
        <authorList>
            <consortium name="Ensembl"/>
        </authorList>
    </citation>
    <scope>IDENTIFICATION</scope>
</reference>
<evidence type="ECO:0000259" key="8">
    <source>
        <dbReference type="PROSITE" id="PS51516"/>
    </source>
</evidence>
<dbReference type="InterPro" id="IPR050140">
    <property type="entry name" value="SRY-related_HMG-box_TF-like"/>
</dbReference>
<evidence type="ECO:0000256" key="1">
    <source>
        <dbReference type="ARBA" id="ARBA00023015"/>
    </source>
</evidence>
<evidence type="ECO:0000259" key="7">
    <source>
        <dbReference type="PROSITE" id="PS50118"/>
    </source>
</evidence>
<dbReference type="GO" id="GO:0001525">
    <property type="term" value="P:angiogenesis"/>
    <property type="evidence" value="ECO:0007669"/>
    <property type="project" value="Ensembl"/>
</dbReference>
<keyword evidence="1" id="KW-0805">Transcription regulation</keyword>
<evidence type="ECO:0000256" key="3">
    <source>
        <dbReference type="ARBA" id="ARBA00023163"/>
    </source>
</evidence>
<evidence type="ECO:0000256" key="6">
    <source>
        <dbReference type="SAM" id="MobiDB-lite"/>
    </source>
</evidence>
<dbReference type="Proteomes" id="UP000694561">
    <property type="component" value="Unplaced"/>
</dbReference>
<dbReference type="GO" id="GO:0060956">
    <property type="term" value="P:endocardial cell differentiation"/>
    <property type="evidence" value="ECO:0007669"/>
    <property type="project" value="Ensembl"/>
</dbReference>
<proteinExistence type="predicted"/>
<dbReference type="Gene3D" id="1.10.30.10">
    <property type="entry name" value="High mobility group box domain"/>
    <property type="match status" value="1"/>
</dbReference>
<dbReference type="GO" id="GO:0001942">
    <property type="term" value="P:hair follicle development"/>
    <property type="evidence" value="ECO:0007669"/>
    <property type="project" value="Ensembl"/>
</dbReference>
<dbReference type="PROSITE" id="PS50118">
    <property type="entry name" value="HMG_BOX_2"/>
    <property type="match status" value="1"/>
</dbReference>
<evidence type="ECO:0000313" key="9">
    <source>
        <dbReference type="Ensembl" id="ENSMMNP00015000204.1"/>
    </source>
</evidence>
<evidence type="ECO:0000256" key="2">
    <source>
        <dbReference type="ARBA" id="ARBA00023125"/>
    </source>
</evidence>
<dbReference type="SMART" id="SM00398">
    <property type="entry name" value="HMG"/>
    <property type="match status" value="1"/>
</dbReference>
<feature type="compositionally biased region" description="Basic and acidic residues" evidence="6">
    <location>
        <begin position="58"/>
        <end position="69"/>
    </location>
</feature>
<dbReference type="GeneTree" id="ENSGT00940000162709"/>
<dbReference type="GO" id="GO:0072091">
    <property type="term" value="P:regulation of stem cell proliferation"/>
    <property type="evidence" value="ECO:0007669"/>
    <property type="project" value="Ensembl"/>
</dbReference>
<dbReference type="GO" id="GO:0001228">
    <property type="term" value="F:DNA-binding transcription activator activity, RNA polymerase II-specific"/>
    <property type="evidence" value="ECO:0007669"/>
    <property type="project" value="Ensembl"/>
</dbReference>
<dbReference type="AlphaFoldDB" id="A0A8C6AF45"/>
<feature type="domain" description="HMG box" evidence="7">
    <location>
        <begin position="69"/>
        <end position="137"/>
    </location>
</feature>